<accession>A0A450UTX2</accession>
<dbReference type="SUPFAM" id="SSF103247">
    <property type="entry name" value="TT1751-like"/>
    <property type="match status" value="1"/>
</dbReference>
<proteinExistence type="predicted"/>
<protein>
    <submittedName>
        <fullName evidence="2">Uncharacterized conserved protein, DUF302 family</fullName>
    </submittedName>
</protein>
<reference evidence="2" key="1">
    <citation type="submission" date="2019-02" db="EMBL/GenBank/DDBJ databases">
        <authorList>
            <person name="Gruber-Vodicka R. H."/>
            <person name="Seah K. B. B."/>
        </authorList>
    </citation>
    <scope>NUCLEOTIDE SEQUENCE</scope>
    <source>
        <strain evidence="4">BECK_BY7</strain>
        <strain evidence="3">BECK_M6</strain>
        <strain evidence="2">BECK_M7</strain>
    </source>
</reference>
<evidence type="ECO:0000313" key="2">
    <source>
        <dbReference type="EMBL" id="VFJ95936.1"/>
    </source>
</evidence>
<dbReference type="AlphaFoldDB" id="A0A450UTX2"/>
<dbReference type="InterPro" id="IPR005180">
    <property type="entry name" value="DUF302"/>
</dbReference>
<dbReference type="CDD" id="cd14797">
    <property type="entry name" value="DUF302"/>
    <property type="match status" value="1"/>
</dbReference>
<dbReference type="Gene3D" id="3.30.310.70">
    <property type="entry name" value="TT1751-like domain"/>
    <property type="match status" value="1"/>
</dbReference>
<dbReference type="EMBL" id="CAADFN010000011">
    <property type="protein sequence ID" value="VFK14863.1"/>
    <property type="molecule type" value="Genomic_DNA"/>
</dbReference>
<dbReference type="EMBL" id="CAADFF010000076">
    <property type="protein sequence ID" value="VFJ95936.1"/>
    <property type="molecule type" value="Genomic_DNA"/>
</dbReference>
<evidence type="ECO:0000313" key="4">
    <source>
        <dbReference type="EMBL" id="VFK14863.1"/>
    </source>
</evidence>
<dbReference type="InterPro" id="IPR035923">
    <property type="entry name" value="TT1751-like_sf"/>
</dbReference>
<feature type="domain" description="DUF302" evidence="1">
    <location>
        <begin position="112"/>
        <end position="166"/>
    </location>
</feature>
<evidence type="ECO:0000259" key="1">
    <source>
        <dbReference type="Pfam" id="PF03625"/>
    </source>
</evidence>
<dbReference type="EMBL" id="CAADFH010000186">
    <property type="protein sequence ID" value="VFK02277.1"/>
    <property type="molecule type" value="Genomic_DNA"/>
</dbReference>
<gene>
    <name evidence="3" type="ORF">BECKLFY1418A_GA0070994_11862</name>
    <name evidence="2" type="ORF">BECKLFY1418B_GA0070995_10766</name>
    <name evidence="4" type="ORF">BECKLFY1418C_GA0070996_101137</name>
</gene>
<sequence>MRTIRNILALIGLSTLLGGGYAVYKAAPTIAELRPAIMKFYLADLDPKFTQVYFDFAKDLLEHQDPGKAITWTVPVEDGIGIEEVKESLKSIAAEHNFQFVGESPFYKQVENITGKPYRHVSFLSFCNARIGKIMVDYRDSYTGFMPCRIAVVEDKQGKLWLYSMNLDFMIHGGKKLPDDLEEKAIRARNAIRAMMDGAAKGDF</sequence>
<dbReference type="Pfam" id="PF03625">
    <property type="entry name" value="DUF302"/>
    <property type="match status" value="1"/>
</dbReference>
<evidence type="ECO:0000313" key="3">
    <source>
        <dbReference type="EMBL" id="VFK02277.1"/>
    </source>
</evidence>
<name>A0A450UTX2_9GAMM</name>
<organism evidence="2">
    <name type="scientific">Candidatus Kentrum sp. LFY</name>
    <dbReference type="NCBI Taxonomy" id="2126342"/>
    <lineage>
        <taxon>Bacteria</taxon>
        <taxon>Pseudomonadati</taxon>
        <taxon>Pseudomonadota</taxon>
        <taxon>Gammaproteobacteria</taxon>
        <taxon>Candidatus Kentrum</taxon>
    </lineage>
</organism>